<gene>
    <name evidence="15" type="primary">phhA</name>
    <name evidence="15" type="ORF">OIN59_04770</name>
</gene>
<comment type="pathway">
    <text evidence="3">Amino-acid degradation; L-phenylalanine degradation; acetoacetate and fumarate from L-phenylalanine: step 1/6.</text>
</comment>
<evidence type="ECO:0000256" key="5">
    <source>
        <dbReference type="ARBA" id="ARBA00011995"/>
    </source>
</evidence>
<dbReference type="GO" id="GO:0004505">
    <property type="term" value="F:phenylalanine 4-monooxygenase activity"/>
    <property type="evidence" value="ECO:0007669"/>
    <property type="project" value="UniProtKB-EC"/>
</dbReference>
<accession>A0ABT5RU49</accession>
<comment type="catalytic activity">
    <reaction evidence="1">
        <text>(6R)-L-erythro-5,6,7,8-tetrahydrobiopterin + L-phenylalanine + O2 = (4aS,6R)-4a-hydroxy-L-erythro-5,6,7,8-tetrahydrobiopterin + L-tyrosine</text>
        <dbReference type="Rhea" id="RHEA:20273"/>
        <dbReference type="ChEBI" id="CHEBI:15379"/>
        <dbReference type="ChEBI" id="CHEBI:15642"/>
        <dbReference type="ChEBI" id="CHEBI:58095"/>
        <dbReference type="ChEBI" id="CHEBI:58315"/>
        <dbReference type="ChEBI" id="CHEBI:59560"/>
        <dbReference type="EC" id="1.14.16.1"/>
    </reaction>
</comment>
<dbReference type="CDD" id="cd03348">
    <property type="entry name" value="pro_PheOH"/>
    <property type="match status" value="1"/>
</dbReference>
<organism evidence="15 16">
    <name type="scientific">Acidovorax benzenivorans</name>
    <dbReference type="NCBI Taxonomy" id="2987520"/>
    <lineage>
        <taxon>Bacteria</taxon>
        <taxon>Pseudomonadati</taxon>
        <taxon>Pseudomonadota</taxon>
        <taxon>Betaproteobacteria</taxon>
        <taxon>Burkholderiales</taxon>
        <taxon>Comamonadaceae</taxon>
        <taxon>Acidovorax</taxon>
    </lineage>
</organism>
<evidence type="ECO:0000256" key="10">
    <source>
        <dbReference type="ARBA" id="ARBA00023033"/>
    </source>
</evidence>
<dbReference type="PROSITE" id="PS00367">
    <property type="entry name" value="BH4_AAA_HYDROXYL_1"/>
    <property type="match status" value="1"/>
</dbReference>
<evidence type="ECO:0000256" key="2">
    <source>
        <dbReference type="ARBA" id="ARBA00001954"/>
    </source>
</evidence>
<keyword evidence="10" id="KW-0503">Monooxygenase</keyword>
<dbReference type="PANTHER" id="PTHR11473">
    <property type="entry name" value="AROMATIC AMINO ACID HYDROXYLASE"/>
    <property type="match status" value="1"/>
</dbReference>
<keyword evidence="8 15" id="KW-0560">Oxidoreductase</keyword>
<keyword evidence="16" id="KW-1185">Reference proteome</keyword>
<evidence type="ECO:0000259" key="14">
    <source>
        <dbReference type="PROSITE" id="PS51410"/>
    </source>
</evidence>
<dbReference type="RefSeq" id="WP_274107627.1">
    <property type="nucleotide sequence ID" value="NZ_JAPCKI010000002.1"/>
</dbReference>
<dbReference type="NCBIfam" id="NF008877">
    <property type="entry name" value="PRK11913.1-2"/>
    <property type="match status" value="1"/>
</dbReference>
<feature type="region of interest" description="Disordered" evidence="13">
    <location>
        <begin position="1"/>
        <end position="23"/>
    </location>
</feature>
<dbReference type="InterPro" id="IPR019774">
    <property type="entry name" value="Aromatic-AA_hydroxylase_C"/>
</dbReference>
<keyword evidence="7" id="KW-0479">Metal-binding</keyword>
<evidence type="ECO:0000256" key="9">
    <source>
        <dbReference type="ARBA" id="ARBA00023004"/>
    </source>
</evidence>
<evidence type="ECO:0000313" key="16">
    <source>
        <dbReference type="Proteomes" id="UP001148932"/>
    </source>
</evidence>
<name>A0ABT5RU49_9BURK</name>
<keyword evidence="11" id="KW-0585">Phenylalanine catabolism</keyword>
<evidence type="ECO:0000256" key="3">
    <source>
        <dbReference type="ARBA" id="ARBA00005088"/>
    </source>
</evidence>
<evidence type="ECO:0000256" key="12">
    <source>
        <dbReference type="ARBA" id="ARBA00029922"/>
    </source>
</evidence>
<evidence type="ECO:0000313" key="15">
    <source>
        <dbReference type="EMBL" id="MDD2176736.1"/>
    </source>
</evidence>
<comment type="similarity">
    <text evidence="4">Belongs to the biopterin-dependent aromatic amino acid hydroxylase family.</text>
</comment>
<dbReference type="InterPro" id="IPR005960">
    <property type="entry name" value="Phe-4-hydroxylase_mono"/>
</dbReference>
<comment type="cofactor">
    <cofactor evidence="2">
        <name>Fe(2+)</name>
        <dbReference type="ChEBI" id="CHEBI:29033"/>
    </cofactor>
</comment>
<dbReference type="PRINTS" id="PR00372">
    <property type="entry name" value="FYWHYDRXLASE"/>
</dbReference>
<evidence type="ECO:0000256" key="1">
    <source>
        <dbReference type="ARBA" id="ARBA00001060"/>
    </source>
</evidence>
<evidence type="ECO:0000256" key="11">
    <source>
        <dbReference type="ARBA" id="ARBA00023232"/>
    </source>
</evidence>
<dbReference type="Proteomes" id="UP001148932">
    <property type="component" value="Unassembled WGS sequence"/>
</dbReference>
<evidence type="ECO:0000256" key="13">
    <source>
        <dbReference type="SAM" id="MobiDB-lite"/>
    </source>
</evidence>
<dbReference type="InterPro" id="IPR036951">
    <property type="entry name" value="ArAA_hydroxylase_sf"/>
</dbReference>
<dbReference type="Gene3D" id="1.10.800.10">
    <property type="entry name" value="Aromatic amino acid hydroxylase"/>
    <property type="match status" value="1"/>
</dbReference>
<dbReference type="InterPro" id="IPR036329">
    <property type="entry name" value="Aro-AA_hydroxylase_C_sf"/>
</dbReference>
<proteinExistence type="inferred from homology"/>
<reference evidence="15" key="1">
    <citation type="submission" date="2022-10" db="EMBL/GenBank/DDBJ databases">
        <title>Description of microaerobic benzene degrading bacteria.</title>
        <authorList>
            <person name="Bedics A."/>
            <person name="Tancsics A."/>
            <person name="Banerjee S."/>
        </authorList>
    </citation>
    <scope>NUCLEOTIDE SEQUENCE</scope>
    <source>
        <strain evidence="15">D2M1</strain>
    </source>
</reference>
<feature type="domain" description="Biopterin-dependent aromatic amino acid hydroxylase family profile" evidence="14">
    <location>
        <begin position="1"/>
        <end position="279"/>
    </location>
</feature>
<dbReference type="SUPFAM" id="SSF56534">
    <property type="entry name" value="Aromatic aminoacid monoxygenases, catalytic and oligomerization domains"/>
    <property type="match status" value="1"/>
</dbReference>
<keyword evidence="9" id="KW-0408">Iron</keyword>
<dbReference type="PANTHER" id="PTHR11473:SF24">
    <property type="entry name" value="PHENYLALANINE-4-HYDROXYLASE"/>
    <property type="match status" value="1"/>
</dbReference>
<dbReference type="EC" id="1.14.16.1" evidence="5"/>
<dbReference type="InterPro" id="IPR001273">
    <property type="entry name" value="ArAA_hydroxylase"/>
</dbReference>
<dbReference type="EMBL" id="JAPCKI010000002">
    <property type="protein sequence ID" value="MDD2176736.1"/>
    <property type="molecule type" value="Genomic_DNA"/>
</dbReference>
<evidence type="ECO:0000256" key="6">
    <source>
        <dbReference type="ARBA" id="ARBA00020276"/>
    </source>
</evidence>
<sequence>MGQAPVVYGQSTRPPRGDYSRASEDYTCPQDYASYTEADHDTYRRLYERQRALLPGLASQAFIDALPSLGASDRIPRFEEVNERLYKATGWELVGVPGLIPEVPFFTLLANRKFPVTDWIRKPEEFEYIVEPDIFHDLFGHVPLLFNPVFADYVQRYGQGGLKAQGLGSCEMLSRLYWYTIEFGLIREAGQLRAYGAGILSSSGELAYSVQSPEPQRIPLQLERTMRTRYKIDTYQQTYFVIDSFEQLFEMTAADFAPIYERLQGLPEFGADERGAVGV</sequence>
<protein>
    <recommendedName>
        <fullName evidence="6">Phenylalanine-4-hydroxylase</fullName>
        <ecNumber evidence="5">1.14.16.1</ecNumber>
    </recommendedName>
    <alternativeName>
        <fullName evidence="12">Phe-4-monooxygenase</fullName>
    </alternativeName>
</protein>
<dbReference type="Pfam" id="PF00351">
    <property type="entry name" value="Biopterin_H"/>
    <property type="match status" value="1"/>
</dbReference>
<comment type="caution">
    <text evidence="15">The sequence shown here is derived from an EMBL/GenBank/DDBJ whole genome shotgun (WGS) entry which is preliminary data.</text>
</comment>
<dbReference type="InterPro" id="IPR018301">
    <property type="entry name" value="ArAA_hydroxylase_Fe/CU_BS"/>
</dbReference>
<evidence type="ECO:0000256" key="4">
    <source>
        <dbReference type="ARBA" id="ARBA00009712"/>
    </source>
</evidence>
<dbReference type="PROSITE" id="PS51410">
    <property type="entry name" value="BH4_AAA_HYDROXYL_2"/>
    <property type="match status" value="1"/>
</dbReference>
<evidence type="ECO:0000256" key="7">
    <source>
        <dbReference type="ARBA" id="ARBA00022723"/>
    </source>
</evidence>
<evidence type="ECO:0000256" key="8">
    <source>
        <dbReference type="ARBA" id="ARBA00023002"/>
    </source>
</evidence>
<dbReference type="NCBIfam" id="TIGR01267">
    <property type="entry name" value="Phe4hydrox_mono"/>
    <property type="match status" value="1"/>
</dbReference>